<sequence>MLFKRRPEGLKKVENHRPPPPETLKYTEREGHFAELLPGQCLKRNTGDPLPFCDQLVLGEKYELLWPGAEYALWDWGTLREHVGPQNWPGHGSTPCYHSWGSLLLYNCYTGGENLPTGSCSVTYYPGTPYPSVYLEGPSEMILGE</sequence>
<accession>A0A9W9LTN2</accession>
<feature type="region of interest" description="Disordered" evidence="1">
    <location>
        <begin position="1"/>
        <end position="23"/>
    </location>
</feature>
<protein>
    <submittedName>
        <fullName evidence="2">Uncharacterized protein</fullName>
    </submittedName>
</protein>
<dbReference type="Proteomes" id="UP001149163">
    <property type="component" value="Unassembled WGS sequence"/>
</dbReference>
<gene>
    <name evidence="2" type="ORF">N7482_000974</name>
</gene>
<comment type="caution">
    <text evidence="2">The sequence shown here is derived from an EMBL/GenBank/DDBJ whole genome shotgun (WGS) entry which is preliminary data.</text>
</comment>
<dbReference type="EMBL" id="JAPQKN010000001">
    <property type="protein sequence ID" value="KAJ5175097.1"/>
    <property type="molecule type" value="Genomic_DNA"/>
</dbReference>
<organism evidence="2 3">
    <name type="scientific">Penicillium canariense</name>
    <dbReference type="NCBI Taxonomy" id="189055"/>
    <lineage>
        <taxon>Eukaryota</taxon>
        <taxon>Fungi</taxon>
        <taxon>Dikarya</taxon>
        <taxon>Ascomycota</taxon>
        <taxon>Pezizomycotina</taxon>
        <taxon>Eurotiomycetes</taxon>
        <taxon>Eurotiomycetidae</taxon>
        <taxon>Eurotiales</taxon>
        <taxon>Aspergillaceae</taxon>
        <taxon>Penicillium</taxon>
    </lineage>
</organism>
<reference evidence="2" key="2">
    <citation type="journal article" date="2023" name="IMA Fungus">
        <title>Comparative genomic study of the Penicillium genus elucidates a diverse pangenome and 15 lateral gene transfer events.</title>
        <authorList>
            <person name="Petersen C."/>
            <person name="Sorensen T."/>
            <person name="Nielsen M.R."/>
            <person name="Sondergaard T.E."/>
            <person name="Sorensen J.L."/>
            <person name="Fitzpatrick D.A."/>
            <person name="Frisvad J.C."/>
            <person name="Nielsen K.L."/>
        </authorList>
    </citation>
    <scope>NUCLEOTIDE SEQUENCE</scope>
    <source>
        <strain evidence="2">IBT 26290</strain>
    </source>
</reference>
<evidence type="ECO:0000256" key="1">
    <source>
        <dbReference type="SAM" id="MobiDB-lite"/>
    </source>
</evidence>
<dbReference type="RefSeq" id="XP_056546705.1">
    <property type="nucleotide sequence ID" value="XM_056683099.1"/>
</dbReference>
<name>A0A9W9LTN2_9EURO</name>
<reference evidence="2" key="1">
    <citation type="submission" date="2022-11" db="EMBL/GenBank/DDBJ databases">
        <authorList>
            <person name="Petersen C."/>
        </authorList>
    </citation>
    <scope>NUCLEOTIDE SEQUENCE</scope>
    <source>
        <strain evidence="2">IBT 26290</strain>
    </source>
</reference>
<keyword evidence="3" id="KW-1185">Reference proteome</keyword>
<evidence type="ECO:0000313" key="2">
    <source>
        <dbReference type="EMBL" id="KAJ5175097.1"/>
    </source>
</evidence>
<proteinExistence type="predicted"/>
<dbReference type="GeneID" id="81422275"/>
<dbReference type="AlphaFoldDB" id="A0A9W9LTN2"/>
<evidence type="ECO:0000313" key="3">
    <source>
        <dbReference type="Proteomes" id="UP001149163"/>
    </source>
</evidence>
<dbReference type="OrthoDB" id="4323953at2759"/>